<evidence type="ECO:0000313" key="4">
    <source>
        <dbReference type="Proteomes" id="UP001519325"/>
    </source>
</evidence>
<evidence type="ECO:0000256" key="2">
    <source>
        <dbReference type="ARBA" id="ARBA00049106"/>
    </source>
</evidence>
<organism evidence="3 4">
    <name type="scientific">Nocardia goodfellowii</name>
    <dbReference type="NCBI Taxonomy" id="882446"/>
    <lineage>
        <taxon>Bacteria</taxon>
        <taxon>Bacillati</taxon>
        <taxon>Actinomycetota</taxon>
        <taxon>Actinomycetes</taxon>
        <taxon>Mycobacteriales</taxon>
        <taxon>Nocardiaceae</taxon>
        <taxon>Nocardia</taxon>
    </lineage>
</organism>
<comment type="caution">
    <text evidence="3">The sequence shown here is derived from an EMBL/GenBank/DDBJ whole genome shotgun (WGS) entry which is preliminary data.</text>
</comment>
<dbReference type="EMBL" id="JAGGMR010000001">
    <property type="protein sequence ID" value="MBP2190706.1"/>
    <property type="molecule type" value="Genomic_DNA"/>
</dbReference>
<dbReference type="Proteomes" id="UP001519325">
    <property type="component" value="Unassembled WGS sequence"/>
</dbReference>
<dbReference type="InterPro" id="IPR012349">
    <property type="entry name" value="Split_barrel_FMN-bd"/>
</dbReference>
<evidence type="ECO:0000256" key="1">
    <source>
        <dbReference type="ARBA" id="ARBA00008710"/>
    </source>
</evidence>
<dbReference type="NCBIfam" id="TIGR00026">
    <property type="entry name" value="hi_GC_TIGR00026"/>
    <property type="match status" value="1"/>
</dbReference>
<dbReference type="Gene3D" id="2.30.110.10">
    <property type="entry name" value="Electron Transport, Fmn-binding Protein, Chain A"/>
    <property type="match status" value="1"/>
</dbReference>
<evidence type="ECO:0000313" key="3">
    <source>
        <dbReference type="EMBL" id="MBP2190706.1"/>
    </source>
</evidence>
<dbReference type="SUPFAM" id="SSF50475">
    <property type="entry name" value="FMN-binding split barrel"/>
    <property type="match status" value="1"/>
</dbReference>
<sequence length="141" mass="15481">MAIKNIGERLFVGLNAFLYRISGGKVLGKIQGAPVLLLTTVGRKTGKARTSPLLYLRDGDRYLVVGSHAGAQADPAWVHNLRAKPEAEIEIGKETIPVRAVELSAAESAPLWPRLDAMYAGYADYRTKTDRTFPVFALTRR</sequence>
<proteinExistence type="inferred from homology"/>
<comment type="catalytic activity">
    <reaction evidence="2">
        <text>oxidized coenzyme F420-(gamma-L-Glu)(n) + a quinol + H(+) = reduced coenzyme F420-(gamma-L-Glu)(n) + a quinone</text>
        <dbReference type="Rhea" id="RHEA:39663"/>
        <dbReference type="Rhea" id="RHEA-COMP:12939"/>
        <dbReference type="Rhea" id="RHEA-COMP:14378"/>
        <dbReference type="ChEBI" id="CHEBI:15378"/>
        <dbReference type="ChEBI" id="CHEBI:24646"/>
        <dbReference type="ChEBI" id="CHEBI:132124"/>
        <dbReference type="ChEBI" id="CHEBI:133980"/>
        <dbReference type="ChEBI" id="CHEBI:139511"/>
    </reaction>
</comment>
<name>A0ABS4QJ62_9NOCA</name>
<dbReference type="PANTHER" id="PTHR39428">
    <property type="entry name" value="F420H(2)-DEPENDENT QUINONE REDUCTASE RV1261C"/>
    <property type="match status" value="1"/>
</dbReference>
<dbReference type="PANTHER" id="PTHR39428:SF1">
    <property type="entry name" value="F420H(2)-DEPENDENT QUINONE REDUCTASE RV1261C"/>
    <property type="match status" value="1"/>
</dbReference>
<dbReference type="Pfam" id="PF04075">
    <property type="entry name" value="F420H2_quin_red"/>
    <property type="match status" value="1"/>
</dbReference>
<dbReference type="RefSeq" id="WP_209891223.1">
    <property type="nucleotide sequence ID" value="NZ_JAGGMR010000001.1"/>
</dbReference>
<reference evidence="3 4" key="1">
    <citation type="submission" date="2021-03" db="EMBL/GenBank/DDBJ databases">
        <title>Sequencing the genomes of 1000 actinobacteria strains.</title>
        <authorList>
            <person name="Klenk H.-P."/>
        </authorList>
    </citation>
    <scope>NUCLEOTIDE SEQUENCE [LARGE SCALE GENOMIC DNA]</scope>
    <source>
        <strain evidence="3 4">DSM 45516</strain>
    </source>
</reference>
<keyword evidence="4" id="KW-1185">Reference proteome</keyword>
<dbReference type="InterPro" id="IPR004378">
    <property type="entry name" value="F420H2_quin_Rdtase"/>
</dbReference>
<comment type="similarity">
    <text evidence="1">Belongs to the F420H(2)-dependent quinone reductase family.</text>
</comment>
<protein>
    <submittedName>
        <fullName evidence="3">Deazaflavin-dependent oxidoreductase (Nitroreductase family)</fullName>
    </submittedName>
</protein>
<gene>
    <name evidence="3" type="ORF">BJ987_003607</name>
</gene>
<accession>A0ABS4QJ62</accession>